<dbReference type="InterPro" id="IPR016181">
    <property type="entry name" value="Acyl_CoA_acyltransferase"/>
</dbReference>
<evidence type="ECO:0000313" key="2">
    <source>
        <dbReference type="EMBL" id="MEC3875690.1"/>
    </source>
</evidence>
<keyword evidence="3" id="KW-1185">Reference proteome</keyword>
<dbReference type="EMBL" id="JAYLAA010000034">
    <property type="protein sequence ID" value="MEC3875690.1"/>
    <property type="molecule type" value="Genomic_DNA"/>
</dbReference>
<dbReference type="SUPFAM" id="SSF55729">
    <property type="entry name" value="Acyl-CoA N-acyltransferases (Nat)"/>
    <property type="match status" value="1"/>
</dbReference>
<reference evidence="2 3" key="1">
    <citation type="submission" date="2024-01" db="EMBL/GenBank/DDBJ databases">
        <title>Chryseobacterium sp. T9W2-O.</title>
        <authorList>
            <person name="Maltman C."/>
        </authorList>
    </citation>
    <scope>NUCLEOTIDE SEQUENCE [LARGE SCALE GENOMIC DNA]</scope>
    <source>
        <strain evidence="2 3">T9W2-O</strain>
    </source>
</reference>
<comment type="caution">
    <text evidence="2">The sequence shown here is derived from an EMBL/GenBank/DDBJ whole genome shotgun (WGS) entry which is preliminary data.</text>
</comment>
<name>A0ABU6HRK9_9FLAO</name>
<dbReference type="Proteomes" id="UP001348397">
    <property type="component" value="Unassembled WGS sequence"/>
</dbReference>
<evidence type="ECO:0000313" key="3">
    <source>
        <dbReference type="Proteomes" id="UP001348397"/>
    </source>
</evidence>
<keyword evidence="1" id="KW-1133">Transmembrane helix</keyword>
<keyword evidence="1" id="KW-0812">Transmembrane</keyword>
<organism evidence="2 3">
    <name type="scientific">Chryseobacterium salviniae</name>
    <dbReference type="NCBI Taxonomy" id="3101750"/>
    <lineage>
        <taxon>Bacteria</taxon>
        <taxon>Pseudomonadati</taxon>
        <taxon>Bacteroidota</taxon>
        <taxon>Flavobacteriia</taxon>
        <taxon>Flavobacteriales</taxon>
        <taxon>Weeksellaceae</taxon>
        <taxon>Chryseobacterium group</taxon>
        <taxon>Chryseobacterium</taxon>
    </lineage>
</organism>
<keyword evidence="1" id="KW-0472">Membrane</keyword>
<accession>A0ABU6HRK9</accession>
<sequence>MLYHLKIYKSDKDFPESWPSTVGKHNVMLSEEYFRALLASLPSNMECFVVGFFKKNELVGGALFQYIDFIGFKKLINNASGLNIKNLFAAILIKDVMILGNNMLTGQNGFYFDLSKVSVEDILMLLHQAVDTMQCEVRKTSLIIFKDYRKDFAEQFTGKEYKSYFRFAVQPNMKLKIRESWKMFDDYVNDFTKKYRSRVRTAKKRLQSIEKRELDLDSVKKYQQEMNDLYHHIADNASFNTFFLAENHFEKMKENMAEKFKIFGYFSGEALVGFYTLLINNNDVDTYFLGYHKELQKEKQIYLNMLLDMVEFGIIHQFENIVFGRTALEIKSTIGAEPTEIFGLIKHHHFMINPFIKFLFPFISPKTEWIQRRPFKRFLNLVFTITSIFVSIGTGFSPFTKYNFSSWL</sequence>
<protein>
    <submittedName>
        <fullName evidence="2">8-amino-7-oxononanoate synthase</fullName>
    </submittedName>
</protein>
<gene>
    <name evidence="2" type="ORF">SOP96_08215</name>
</gene>
<evidence type="ECO:0000256" key="1">
    <source>
        <dbReference type="SAM" id="Phobius"/>
    </source>
</evidence>
<dbReference type="RefSeq" id="WP_326320502.1">
    <property type="nucleotide sequence ID" value="NZ_JAYLAA010000034.1"/>
</dbReference>
<dbReference type="Gene3D" id="3.40.630.30">
    <property type="match status" value="1"/>
</dbReference>
<feature type="transmembrane region" description="Helical" evidence="1">
    <location>
        <begin position="378"/>
        <end position="399"/>
    </location>
</feature>
<proteinExistence type="predicted"/>